<evidence type="ECO:0000313" key="2">
    <source>
        <dbReference type="EMBL" id="KAK5642409.1"/>
    </source>
</evidence>
<keyword evidence="3" id="KW-1185">Reference proteome</keyword>
<organism evidence="2 3">
    <name type="scientific">Pyrocoelia pectoralis</name>
    <dbReference type="NCBI Taxonomy" id="417401"/>
    <lineage>
        <taxon>Eukaryota</taxon>
        <taxon>Metazoa</taxon>
        <taxon>Ecdysozoa</taxon>
        <taxon>Arthropoda</taxon>
        <taxon>Hexapoda</taxon>
        <taxon>Insecta</taxon>
        <taxon>Pterygota</taxon>
        <taxon>Neoptera</taxon>
        <taxon>Endopterygota</taxon>
        <taxon>Coleoptera</taxon>
        <taxon>Polyphaga</taxon>
        <taxon>Elateriformia</taxon>
        <taxon>Elateroidea</taxon>
        <taxon>Lampyridae</taxon>
        <taxon>Lampyrinae</taxon>
        <taxon>Pyrocoelia</taxon>
    </lineage>
</organism>
<dbReference type="Pfam" id="PF02958">
    <property type="entry name" value="EcKL"/>
    <property type="match status" value="1"/>
</dbReference>
<dbReference type="SUPFAM" id="SSF56112">
    <property type="entry name" value="Protein kinase-like (PK-like)"/>
    <property type="match status" value="1"/>
</dbReference>
<accession>A0AAN7VFH5</accession>
<proteinExistence type="predicted"/>
<evidence type="ECO:0000259" key="1">
    <source>
        <dbReference type="SMART" id="SM00587"/>
    </source>
</evidence>
<dbReference type="EMBL" id="JAVRBK010000006">
    <property type="protein sequence ID" value="KAK5642409.1"/>
    <property type="molecule type" value="Genomic_DNA"/>
</dbReference>
<dbReference type="PANTHER" id="PTHR11012:SF30">
    <property type="entry name" value="PROTEIN KINASE-LIKE DOMAIN-CONTAINING"/>
    <property type="match status" value="1"/>
</dbReference>
<dbReference type="Gene3D" id="3.90.1200.10">
    <property type="match status" value="1"/>
</dbReference>
<dbReference type="PANTHER" id="PTHR11012">
    <property type="entry name" value="PROTEIN KINASE-LIKE DOMAIN-CONTAINING"/>
    <property type="match status" value="1"/>
</dbReference>
<sequence length="413" mass="47943">MSSNDVEVKEKILPIVKSLLKDNVEDYTIEIAKASKLGDNWLGLMYNITITNSRKKGIPKLNLIIKLAPHQGPYRNVFPIRVIYDREIFVYDNISPEFLNFQREKEVAHIFQPFTKHYITTMQNCGESLVMDNMKVKGFVTGNHSVEVDYPHALLVMKEMGKFHAMSYAIRDQKPETFKYFEKNCRETFFNSSLFEPVLKIIQTLGKKVLESFDPISENLYLERLKNSLTKVASTFSDLLLVEKFGQYAVINHGDAQMRNFLFKYGNSEEPSVPTDLCLIDWQLARIASPVFDILWFIFICTGQELRNRHYKYLLHEYYGSLSTLLRQLGSDPEKLLPFDVLMSDLKQFAPFGLYGAIWIAALNMTESTDIPDLYNSTSEDMIIEQLSVAPNEAYMKKIREVVFDFVKYEYNF</sequence>
<dbReference type="InterPro" id="IPR004119">
    <property type="entry name" value="EcKL"/>
</dbReference>
<dbReference type="SMART" id="SM00587">
    <property type="entry name" value="CHK"/>
    <property type="match status" value="1"/>
</dbReference>
<reference evidence="2 3" key="1">
    <citation type="journal article" date="2024" name="Insects">
        <title>An Improved Chromosome-Level Genome Assembly of the Firefly Pyrocoelia pectoralis.</title>
        <authorList>
            <person name="Fu X."/>
            <person name="Meyer-Rochow V.B."/>
            <person name="Ballantyne L."/>
            <person name="Zhu X."/>
        </authorList>
    </citation>
    <scope>NUCLEOTIDE SEQUENCE [LARGE SCALE GENOMIC DNA]</scope>
    <source>
        <strain evidence="2">XCY_ONT2</strain>
    </source>
</reference>
<dbReference type="Proteomes" id="UP001329430">
    <property type="component" value="Chromosome 6"/>
</dbReference>
<comment type="caution">
    <text evidence="2">The sequence shown here is derived from an EMBL/GenBank/DDBJ whole genome shotgun (WGS) entry which is preliminary data.</text>
</comment>
<dbReference type="InterPro" id="IPR015897">
    <property type="entry name" value="CHK_kinase-like"/>
</dbReference>
<feature type="domain" description="CHK kinase-like" evidence="1">
    <location>
        <begin position="129"/>
        <end position="328"/>
    </location>
</feature>
<evidence type="ECO:0000313" key="3">
    <source>
        <dbReference type="Proteomes" id="UP001329430"/>
    </source>
</evidence>
<dbReference type="InterPro" id="IPR011009">
    <property type="entry name" value="Kinase-like_dom_sf"/>
</dbReference>
<gene>
    <name evidence="2" type="ORF">RI129_008576</name>
</gene>
<protein>
    <recommendedName>
        <fullName evidence="1">CHK kinase-like domain-containing protein</fullName>
    </recommendedName>
</protein>
<dbReference type="AlphaFoldDB" id="A0AAN7VFH5"/>
<name>A0AAN7VFH5_9COLE</name>